<evidence type="ECO:0000256" key="12">
    <source>
        <dbReference type="SAM" id="MobiDB-lite"/>
    </source>
</evidence>
<dbReference type="PANTHER" id="PTHR11669:SF0">
    <property type="entry name" value="PROTEIN STICHEL-LIKE 2"/>
    <property type="match status" value="1"/>
</dbReference>
<feature type="compositionally biased region" description="Acidic residues" evidence="12">
    <location>
        <begin position="589"/>
        <end position="598"/>
    </location>
</feature>
<dbReference type="NCBIfam" id="TIGR02397">
    <property type="entry name" value="dnaX_nterm"/>
    <property type="match status" value="1"/>
</dbReference>
<dbReference type="Pfam" id="PF13177">
    <property type="entry name" value="DNA_pol3_delta2"/>
    <property type="match status" value="1"/>
</dbReference>
<dbReference type="SMART" id="SM00382">
    <property type="entry name" value="AAA"/>
    <property type="match status" value="1"/>
</dbReference>
<keyword evidence="8 11" id="KW-0067">ATP-binding</keyword>
<dbReference type="InterPro" id="IPR027417">
    <property type="entry name" value="P-loop_NTPase"/>
</dbReference>
<comment type="subunit">
    <text evidence="11">DNA polymerase III contains a core (composed of alpha, epsilon and theta chains) that associates with a tau subunit. This core dimerizes to form the POLIII' complex. PolIII' associates with the gamma complex (composed of gamma, delta, delta', psi and chi chains) and with the beta chain to form the complete DNA polymerase III complex.</text>
</comment>
<dbReference type="PANTHER" id="PTHR11669">
    <property type="entry name" value="REPLICATION FACTOR C / DNA POLYMERASE III GAMMA-TAU SUBUNIT"/>
    <property type="match status" value="1"/>
</dbReference>
<proteinExistence type="inferred from homology"/>
<evidence type="ECO:0000256" key="1">
    <source>
        <dbReference type="ARBA" id="ARBA00006360"/>
    </source>
</evidence>
<feature type="compositionally biased region" description="Low complexity" evidence="12">
    <location>
        <begin position="599"/>
        <end position="613"/>
    </location>
</feature>
<keyword evidence="9 11" id="KW-0239">DNA-directed DNA polymerase</keyword>
<dbReference type="InterPro" id="IPR050238">
    <property type="entry name" value="DNA_Rep/Repair_Clamp_Loader"/>
</dbReference>
<dbReference type="GO" id="GO:0009360">
    <property type="term" value="C:DNA polymerase III complex"/>
    <property type="evidence" value="ECO:0007669"/>
    <property type="project" value="InterPro"/>
</dbReference>
<dbReference type="CDD" id="cd00009">
    <property type="entry name" value="AAA"/>
    <property type="match status" value="1"/>
</dbReference>
<evidence type="ECO:0000256" key="5">
    <source>
        <dbReference type="ARBA" id="ARBA00022723"/>
    </source>
</evidence>
<dbReference type="Gene3D" id="3.40.50.300">
    <property type="entry name" value="P-loop containing nucleotide triphosphate hydrolases"/>
    <property type="match status" value="1"/>
</dbReference>
<keyword evidence="4 11" id="KW-0235">DNA replication</keyword>
<dbReference type="Pfam" id="PF20964">
    <property type="entry name" value="DnaX_C"/>
    <property type="match status" value="1"/>
</dbReference>
<keyword evidence="7" id="KW-0862">Zinc</keyword>
<comment type="catalytic activity">
    <reaction evidence="10 11">
        <text>DNA(n) + a 2'-deoxyribonucleoside 5'-triphosphate = DNA(n+1) + diphosphate</text>
        <dbReference type="Rhea" id="RHEA:22508"/>
        <dbReference type="Rhea" id="RHEA-COMP:17339"/>
        <dbReference type="Rhea" id="RHEA-COMP:17340"/>
        <dbReference type="ChEBI" id="CHEBI:33019"/>
        <dbReference type="ChEBI" id="CHEBI:61560"/>
        <dbReference type="ChEBI" id="CHEBI:173112"/>
        <dbReference type="EC" id="2.7.7.7"/>
    </reaction>
</comment>
<comment type="similarity">
    <text evidence="1 11">Belongs to the DnaX/STICHEL family.</text>
</comment>
<dbReference type="GO" id="GO:0006261">
    <property type="term" value="P:DNA-templated DNA replication"/>
    <property type="evidence" value="ECO:0007669"/>
    <property type="project" value="TreeGrafter"/>
</dbReference>
<feature type="region of interest" description="Disordered" evidence="12">
    <location>
        <begin position="415"/>
        <end position="464"/>
    </location>
</feature>
<feature type="compositionally biased region" description="Low complexity" evidence="12">
    <location>
        <begin position="425"/>
        <end position="434"/>
    </location>
</feature>
<dbReference type="Gene3D" id="1.20.272.10">
    <property type="match status" value="1"/>
</dbReference>
<accession>A0A6J4R5Q8</accession>
<dbReference type="EC" id="2.7.7.7" evidence="11"/>
<sequence length="671" mass="72457">MRHVSLYRKWRPRTFDAVAGQEPVIRTLRRALETNRVAHAYLFSGPRGTGKTSTAKVFAMGLNCQASDGPTPEPDGTCESCRAIVNNSSMDVLEMDAASNRGIDEIRDLRDKVNLAPSQGRMKVYIIDEVHMLTTEAFNALLKMLEEPPEHVVFVLATTEKHKVLPTIISRCQSFDFRRPGVALLSEKLREIADAEEIEAEPAALTLISREARGSFRDAEGLLDQLASFADGPITAARVLELLGSVGSEALLETTDALYQRRVADALRVVDRLQNEGKDLSRFAGELISHLRRLMLLPHAPEVALAEVGNEERAGLEEQASRIPTAEVVRVIEALGDALSRAKRGGDPKLELELTFMKLARDYTEPSIDVLLSRLETLENALANGGAAAVVPPPRTEEAGFPDARQAAIVPLHAGERDSETAKQATPAEAVAPEAARHAGGDLGDGEPEESGLEHGPERGDGRDRTVRTVAAQWEQVMQDLKDRKQALTAAYLKEGGARPVGFEGGLLTVAFSQEQDFYLREVDKPQHREALGKVLEERLGARPRLEFHVAGTDGPAVTEVSAAGISAEGANDSAMPVRERSPSPPDTVEVDPEEAPWPEEAPLLEEAPPLEAEGPDFAAAPERGVGAAGSGEEKQEADSIIQDPREVLAIALDLFGPAGGVARDKRNEGG</sequence>
<dbReference type="GO" id="GO:0005524">
    <property type="term" value="F:ATP binding"/>
    <property type="evidence" value="ECO:0007669"/>
    <property type="project" value="UniProtKB-KW"/>
</dbReference>
<evidence type="ECO:0000256" key="11">
    <source>
        <dbReference type="RuleBase" id="RU364063"/>
    </source>
</evidence>
<dbReference type="AlphaFoldDB" id="A0A6J4R5Q8"/>
<dbReference type="FunFam" id="1.10.8.60:FF:000013">
    <property type="entry name" value="DNA polymerase III subunit gamma/tau"/>
    <property type="match status" value="1"/>
</dbReference>
<dbReference type="InterPro" id="IPR003593">
    <property type="entry name" value="AAA+_ATPase"/>
</dbReference>
<feature type="region of interest" description="Disordered" evidence="12">
    <location>
        <begin position="567"/>
        <end position="640"/>
    </location>
</feature>
<dbReference type="InterPro" id="IPR008921">
    <property type="entry name" value="DNA_pol3_clamp-load_cplx_C"/>
</dbReference>
<reference evidence="14" key="1">
    <citation type="submission" date="2020-02" db="EMBL/GenBank/DDBJ databases">
        <authorList>
            <person name="Meier V. D."/>
        </authorList>
    </citation>
    <scope>NUCLEOTIDE SEQUENCE</scope>
    <source>
        <strain evidence="14">AVDCRST_MAG28</strain>
    </source>
</reference>
<keyword evidence="6 11" id="KW-0547">Nucleotide-binding</keyword>
<evidence type="ECO:0000256" key="4">
    <source>
        <dbReference type="ARBA" id="ARBA00022705"/>
    </source>
</evidence>
<dbReference type="FunFam" id="3.40.50.300:FF:000014">
    <property type="entry name" value="DNA polymerase III subunit gamma/tau"/>
    <property type="match status" value="1"/>
</dbReference>
<keyword evidence="2 11" id="KW-0808">Transferase</keyword>
<evidence type="ECO:0000259" key="13">
    <source>
        <dbReference type="SMART" id="SM00382"/>
    </source>
</evidence>
<feature type="compositionally biased region" description="Basic and acidic residues" evidence="12">
    <location>
        <begin position="452"/>
        <end position="464"/>
    </location>
</feature>
<protein>
    <recommendedName>
        <fullName evidence="11">DNA polymerase III subunit gamma/tau</fullName>
        <ecNumber evidence="11">2.7.7.7</ecNumber>
    </recommendedName>
</protein>
<evidence type="ECO:0000313" key="14">
    <source>
        <dbReference type="EMBL" id="CAA9458096.1"/>
    </source>
</evidence>
<keyword evidence="5" id="KW-0479">Metal-binding</keyword>
<evidence type="ECO:0000256" key="3">
    <source>
        <dbReference type="ARBA" id="ARBA00022695"/>
    </source>
</evidence>
<feature type="domain" description="AAA+ ATPase" evidence="13">
    <location>
        <begin position="37"/>
        <end position="181"/>
    </location>
</feature>
<organism evidence="14">
    <name type="scientific">uncultured Rubrobacteraceae bacterium</name>
    <dbReference type="NCBI Taxonomy" id="349277"/>
    <lineage>
        <taxon>Bacteria</taxon>
        <taxon>Bacillati</taxon>
        <taxon>Actinomycetota</taxon>
        <taxon>Rubrobacteria</taxon>
        <taxon>Rubrobacterales</taxon>
        <taxon>Rubrobacteraceae</taxon>
        <taxon>environmental samples</taxon>
    </lineage>
</organism>
<evidence type="ECO:0000256" key="7">
    <source>
        <dbReference type="ARBA" id="ARBA00022833"/>
    </source>
</evidence>
<evidence type="ECO:0000256" key="2">
    <source>
        <dbReference type="ARBA" id="ARBA00022679"/>
    </source>
</evidence>
<comment type="function">
    <text evidence="11">DNA polymerase III is a complex, multichain enzyme responsible for most of the replicative synthesis in bacteria. This DNA polymerase also exhibits 3' to 5' exonuclease activity.</text>
</comment>
<dbReference type="EMBL" id="CADCVE010000062">
    <property type="protein sequence ID" value="CAA9458096.1"/>
    <property type="molecule type" value="Genomic_DNA"/>
</dbReference>
<dbReference type="InterPro" id="IPR012763">
    <property type="entry name" value="DNA_pol_III_sug/sutau_N"/>
</dbReference>
<dbReference type="GO" id="GO:0003887">
    <property type="term" value="F:DNA-directed DNA polymerase activity"/>
    <property type="evidence" value="ECO:0007669"/>
    <property type="project" value="UniProtKB-KW"/>
</dbReference>
<evidence type="ECO:0000256" key="8">
    <source>
        <dbReference type="ARBA" id="ARBA00022840"/>
    </source>
</evidence>
<dbReference type="Gene3D" id="1.10.8.60">
    <property type="match status" value="1"/>
</dbReference>
<dbReference type="SUPFAM" id="SSF48019">
    <property type="entry name" value="post-AAA+ oligomerization domain-like"/>
    <property type="match status" value="1"/>
</dbReference>
<dbReference type="InterPro" id="IPR022754">
    <property type="entry name" value="DNA_pol_III_gamma-3"/>
</dbReference>
<dbReference type="InterPro" id="IPR045085">
    <property type="entry name" value="HLD_clamp_pol_III_gamma_tau"/>
</dbReference>
<dbReference type="Pfam" id="PF22608">
    <property type="entry name" value="DNAX_ATPase_lid"/>
    <property type="match status" value="1"/>
</dbReference>
<dbReference type="InterPro" id="IPR048448">
    <property type="entry name" value="DnaX-like_C"/>
</dbReference>
<evidence type="ECO:0000256" key="9">
    <source>
        <dbReference type="ARBA" id="ARBA00022932"/>
    </source>
</evidence>
<dbReference type="Pfam" id="PF12169">
    <property type="entry name" value="DNA_pol3_gamma3"/>
    <property type="match status" value="1"/>
</dbReference>
<gene>
    <name evidence="11" type="primary">dnaX</name>
    <name evidence="14" type="ORF">AVDCRST_MAG28-2786</name>
</gene>
<name>A0A6J4R5Q8_9ACTN</name>
<dbReference type="SUPFAM" id="SSF52540">
    <property type="entry name" value="P-loop containing nucleoside triphosphate hydrolases"/>
    <property type="match status" value="1"/>
</dbReference>
<keyword evidence="3 11" id="KW-0548">Nucleotidyltransferase</keyword>
<dbReference type="NCBIfam" id="NF004046">
    <property type="entry name" value="PRK05563.1"/>
    <property type="match status" value="1"/>
</dbReference>
<evidence type="ECO:0000256" key="6">
    <source>
        <dbReference type="ARBA" id="ARBA00022741"/>
    </source>
</evidence>
<dbReference type="GO" id="GO:0046872">
    <property type="term" value="F:metal ion binding"/>
    <property type="evidence" value="ECO:0007669"/>
    <property type="project" value="UniProtKB-KW"/>
</dbReference>
<evidence type="ECO:0000256" key="10">
    <source>
        <dbReference type="ARBA" id="ARBA00049244"/>
    </source>
</evidence>
<dbReference type="GO" id="GO:0003677">
    <property type="term" value="F:DNA binding"/>
    <property type="evidence" value="ECO:0007669"/>
    <property type="project" value="InterPro"/>
</dbReference>